<keyword evidence="1" id="KW-1185">Reference proteome</keyword>
<dbReference type="AlphaFoldDB" id="A0A0K0FRR9"/>
<reference evidence="2" key="2">
    <citation type="submission" date="2015-08" db="UniProtKB">
        <authorList>
            <consortium name="WormBaseParasite"/>
        </authorList>
    </citation>
    <scope>IDENTIFICATION</scope>
</reference>
<evidence type="ECO:0000313" key="2">
    <source>
        <dbReference type="WBParaSite" id="SVE_1277100.1"/>
    </source>
</evidence>
<evidence type="ECO:0000313" key="1">
    <source>
        <dbReference type="Proteomes" id="UP000035680"/>
    </source>
</evidence>
<name>A0A0K0FRR9_STRVS</name>
<dbReference type="Proteomes" id="UP000035680">
    <property type="component" value="Unassembled WGS sequence"/>
</dbReference>
<reference evidence="1" key="1">
    <citation type="submission" date="2014-07" db="EMBL/GenBank/DDBJ databases">
        <authorList>
            <person name="Martin A.A"/>
            <person name="De Silva N."/>
        </authorList>
    </citation>
    <scope>NUCLEOTIDE SEQUENCE</scope>
</reference>
<organism evidence="1 2">
    <name type="scientific">Strongyloides venezuelensis</name>
    <name type="common">Threadworm</name>
    <dbReference type="NCBI Taxonomy" id="75913"/>
    <lineage>
        <taxon>Eukaryota</taxon>
        <taxon>Metazoa</taxon>
        <taxon>Ecdysozoa</taxon>
        <taxon>Nematoda</taxon>
        <taxon>Chromadorea</taxon>
        <taxon>Rhabditida</taxon>
        <taxon>Tylenchina</taxon>
        <taxon>Panagrolaimomorpha</taxon>
        <taxon>Strongyloidoidea</taxon>
        <taxon>Strongyloididae</taxon>
        <taxon>Strongyloides</taxon>
    </lineage>
</organism>
<accession>A0A0K0FRR9</accession>
<protein>
    <submittedName>
        <fullName evidence="2">Ovule protein</fullName>
    </submittedName>
</protein>
<sequence>MVPLAQNSSDYYNDIHRSKCPSKKTAHGYKKTQQMKPFLKKLCSVEVLSVLMKEMKKDVASKSARLENE</sequence>
<dbReference type="WBParaSite" id="SVE_1277100.1">
    <property type="protein sequence ID" value="SVE_1277100.1"/>
    <property type="gene ID" value="SVE_1277100"/>
</dbReference>
<proteinExistence type="predicted"/>